<comment type="pathway">
    <text evidence="1 7 8">Purine metabolism; IMP biosynthesis via de novo pathway; N(1)-(5-phospho-D-ribosyl)glycinamide from 5-phospho-alpha-D-ribose 1-diphosphate: step 1/2.</text>
</comment>
<dbReference type="UniPathway" id="UPA00074">
    <property type="reaction ID" value="UER00124"/>
</dbReference>
<evidence type="ECO:0000256" key="8">
    <source>
        <dbReference type="PIRNR" id="PIRNR000485"/>
    </source>
</evidence>
<comment type="caution">
    <text evidence="13">The sequence shown here is derived from an EMBL/GenBank/DDBJ whole genome shotgun (WGS) entry which is preliminary data.</text>
</comment>
<evidence type="ECO:0000256" key="1">
    <source>
        <dbReference type="ARBA" id="ARBA00005209"/>
    </source>
</evidence>
<evidence type="ECO:0000256" key="4">
    <source>
        <dbReference type="ARBA" id="ARBA00022679"/>
    </source>
</evidence>
<dbReference type="STRING" id="1055526.BKIR_c18_6046"/>
<dbReference type="SUPFAM" id="SSF56235">
    <property type="entry name" value="N-terminal nucleophile aminohydrolases (Ntn hydrolases)"/>
    <property type="match status" value="1"/>
</dbReference>
<dbReference type="PANTHER" id="PTHR11907">
    <property type="entry name" value="AMIDOPHOSPHORIBOSYLTRANSFERASE"/>
    <property type="match status" value="1"/>
</dbReference>
<dbReference type="EMBL" id="CAFE01000095">
    <property type="protein sequence ID" value="CCD37378.1"/>
    <property type="molecule type" value="Genomic_DNA"/>
</dbReference>
<dbReference type="InterPro" id="IPR029055">
    <property type="entry name" value="Ntn_hydrolases_N"/>
</dbReference>
<evidence type="ECO:0000256" key="5">
    <source>
        <dbReference type="ARBA" id="ARBA00022755"/>
    </source>
</evidence>
<organism evidence="13 14">
    <name type="scientific">Candidatus Paraburkholderia kirkii UZHbot1</name>
    <dbReference type="NCBI Taxonomy" id="1055526"/>
    <lineage>
        <taxon>Bacteria</taxon>
        <taxon>Pseudomonadati</taxon>
        <taxon>Pseudomonadota</taxon>
        <taxon>Betaproteobacteria</taxon>
        <taxon>Burkholderiales</taxon>
        <taxon>Burkholderiaceae</taxon>
        <taxon>Paraburkholderia</taxon>
    </lineage>
</organism>
<dbReference type="Proteomes" id="UP000003511">
    <property type="component" value="Unassembled WGS sequence"/>
</dbReference>
<keyword evidence="4 7" id="KW-0808">Transferase</keyword>
<keyword evidence="14" id="KW-1185">Reference proteome</keyword>
<comment type="catalytic activity">
    <reaction evidence="7 8">
        <text>5-phospho-beta-D-ribosylamine + L-glutamate + diphosphate = 5-phospho-alpha-D-ribose 1-diphosphate + L-glutamine + H2O</text>
        <dbReference type="Rhea" id="RHEA:14905"/>
        <dbReference type="ChEBI" id="CHEBI:15377"/>
        <dbReference type="ChEBI" id="CHEBI:29985"/>
        <dbReference type="ChEBI" id="CHEBI:33019"/>
        <dbReference type="ChEBI" id="CHEBI:58017"/>
        <dbReference type="ChEBI" id="CHEBI:58359"/>
        <dbReference type="ChEBI" id="CHEBI:58681"/>
        <dbReference type="EC" id="2.4.2.14"/>
    </reaction>
</comment>
<reference evidence="13 14" key="2">
    <citation type="submission" date="2011-10" db="EMBL/GenBank/DDBJ databases">
        <title>Draft genome sequence of Candidatus Burkholderia kirkii.</title>
        <authorList>
            <person name="Carlier A.L."/>
            <person name="Eberl L."/>
        </authorList>
    </citation>
    <scope>NUCLEOTIDE SEQUENCE [LARGE SCALE GENOMIC DNA]</scope>
    <source>
        <strain evidence="13 14">UZHbot1</strain>
    </source>
</reference>
<keyword evidence="5 7" id="KW-0658">Purine biosynthesis</keyword>
<feature type="region of interest" description="Disordered" evidence="11">
    <location>
        <begin position="504"/>
        <end position="523"/>
    </location>
</feature>
<keyword evidence="6 7" id="KW-0315">Glutamine amidotransferase</keyword>
<dbReference type="Pfam" id="PF00156">
    <property type="entry name" value="Pribosyltran"/>
    <property type="match status" value="1"/>
</dbReference>
<dbReference type="InterPro" id="IPR035584">
    <property type="entry name" value="PurF_N"/>
</dbReference>
<dbReference type="AlphaFoldDB" id="G4M899"/>
<evidence type="ECO:0000256" key="9">
    <source>
        <dbReference type="PIRSR" id="PIRSR000485-1"/>
    </source>
</evidence>
<comment type="cofactor">
    <cofactor evidence="7 10">
        <name>Mg(2+)</name>
        <dbReference type="ChEBI" id="CHEBI:18420"/>
    </cofactor>
    <text evidence="7 10">Binds 1 Mg(2+) ion per subunit.</text>
</comment>
<dbReference type="GO" id="GO:0009113">
    <property type="term" value="P:purine nucleobase biosynthetic process"/>
    <property type="evidence" value="ECO:0007669"/>
    <property type="project" value="UniProtKB-UniRule"/>
</dbReference>
<evidence type="ECO:0000256" key="10">
    <source>
        <dbReference type="PIRSR" id="PIRSR000485-2"/>
    </source>
</evidence>
<evidence type="ECO:0000256" key="11">
    <source>
        <dbReference type="SAM" id="MobiDB-lite"/>
    </source>
</evidence>
<dbReference type="Gene3D" id="3.40.50.2020">
    <property type="match status" value="1"/>
</dbReference>
<sequence length="536" mass="58827">MRPTQAGIASSTRFDSLKDHAMCGIVGVVSQSPVNQLIYDSLLLLQHRGQDAAGIATANGNNFHMHKANGMVRDVFRTRNMRSLPGNVGIGQVRYPTAGSASSEEEAQPFYVNAPFGIILAHNGNLTNWMQLKDEMFRIDRRHINTASDTEVLLNVFAHELQLASSGLELDANALWKAVAGVHRRVKGSYAIVSLIAGYGLVAFRDPFGIRPLVIGKLETATGVEWMVASESVAIEGIGFEFVRDVEPGESIFIDSEGNLHSHQCAEKPVLNPCIFELVYLARPDSCLDGVPVYNARLRMGDYLAEKIKRVLPDVPIDVVMPIPDSSRPAAMQVATKLGVEYREGFFKNRYVGRTFIMPGQAVRKKSVRQKLNAMGIEFKGKNMLIVDDSIVRGTTSHEIVQMARDAGANKVIFASAAPPVKFPNVYGIDMPTRGELVAHGRSDEEVARMIGADYLVYQDVEDLKSAIRDINPALKEFEASCFDGNYITGDVTTKYLDRIESARLAPQSQSDRDAASEAQDGGMARSQLHLQLSVE</sequence>
<dbReference type="CDD" id="cd06223">
    <property type="entry name" value="PRTases_typeI"/>
    <property type="match status" value="1"/>
</dbReference>
<dbReference type="GO" id="GO:0000287">
    <property type="term" value="F:magnesium ion binding"/>
    <property type="evidence" value="ECO:0007669"/>
    <property type="project" value="UniProtKB-UniRule"/>
</dbReference>
<gene>
    <name evidence="7" type="primary">purF</name>
    <name evidence="13" type="ORF">BKIR_c18_6046</name>
</gene>
<comment type="caution">
    <text evidence="7">Lacks conserved residue(s) required for the propagation of feature annotation.</text>
</comment>
<protein>
    <recommendedName>
        <fullName evidence="7">Amidophosphoribosyltransferase</fullName>
        <shortName evidence="7">ATase</shortName>
        <ecNumber evidence="7">2.4.2.14</ecNumber>
    </recommendedName>
    <alternativeName>
        <fullName evidence="7">Glutamine phosphoribosylpyrophosphate amidotransferase</fullName>
        <shortName evidence="7">GPATase</shortName>
    </alternativeName>
</protein>
<dbReference type="Pfam" id="PF13522">
    <property type="entry name" value="GATase_6"/>
    <property type="match status" value="1"/>
</dbReference>
<dbReference type="HOGENOM" id="CLU_022389_2_1_4"/>
<proteinExistence type="inferred from homology"/>
<evidence type="ECO:0000313" key="13">
    <source>
        <dbReference type="EMBL" id="CCD37378.1"/>
    </source>
</evidence>
<dbReference type="Gene3D" id="3.60.20.10">
    <property type="entry name" value="Glutamine Phosphoribosylpyrophosphate, subunit 1, domain 1"/>
    <property type="match status" value="1"/>
</dbReference>
<evidence type="ECO:0000256" key="6">
    <source>
        <dbReference type="ARBA" id="ARBA00022962"/>
    </source>
</evidence>
<evidence type="ECO:0000259" key="12">
    <source>
        <dbReference type="PROSITE" id="PS51278"/>
    </source>
</evidence>
<dbReference type="CDD" id="cd00715">
    <property type="entry name" value="GPATase_N"/>
    <property type="match status" value="1"/>
</dbReference>
<dbReference type="GO" id="GO:0006189">
    <property type="term" value="P:'de novo' IMP biosynthetic process"/>
    <property type="evidence" value="ECO:0007669"/>
    <property type="project" value="UniProtKB-UniRule"/>
</dbReference>
<dbReference type="HAMAP" id="MF_01931">
    <property type="entry name" value="PurF"/>
    <property type="match status" value="1"/>
</dbReference>
<feature type="binding site" evidence="7 10">
    <location>
        <position position="389"/>
    </location>
    <ligand>
        <name>Mg(2+)</name>
        <dbReference type="ChEBI" id="CHEBI:18420"/>
    </ligand>
</feature>
<feature type="binding site" evidence="7 10">
    <location>
        <position position="326"/>
    </location>
    <ligand>
        <name>Mg(2+)</name>
        <dbReference type="ChEBI" id="CHEBI:18420"/>
    </ligand>
</feature>
<feature type="binding site" evidence="7 10">
    <location>
        <position position="388"/>
    </location>
    <ligand>
        <name>Mg(2+)</name>
        <dbReference type="ChEBI" id="CHEBI:18420"/>
    </ligand>
</feature>
<dbReference type="GO" id="GO:0004044">
    <property type="term" value="F:amidophosphoribosyltransferase activity"/>
    <property type="evidence" value="ECO:0007669"/>
    <property type="project" value="UniProtKB-UniRule"/>
</dbReference>
<evidence type="ECO:0000256" key="2">
    <source>
        <dbReference type="ARBA" id="ARBA00010138"/>
    </source>
</evidence>
<evidence type="ECO:0000313" key="14">
    <source>
        <dbReference type="Proteomes" id="UP000003511"/>
    </source>
</evidence>
<dbReference type="InterPro" id="IPR029057">
    <property type="entry name" value="PRTase-like"/>
</dbReference>
<feature type="active site" description="Nucleophile" evidence="7 9">
    <location>
        <position position="23"/>
    </location>
</feature>
<accession>G4M899</accession>
<keyword evidence="3 7" id="KW-0328">Glycosyltransferase</keyword>
<evidence type="ECO:0000256" key="7">
    <source>
        <dbReference type="HAMAP-Rule" id="MF_01931"/>
    </source>
</evidence>
<dbReference type="PIRSF" id="PIRSF000485">
    <property type="entry name" value="Amd_phspho_trans"/>
    <property type="match status" value="1"/>
</dbReference>
<comment type="similarity">
    <text evidence="2 7 8">In the C-terminal section; belongs to the purine/pyrimidine phosphoribosyltransferase family.</text>
</comment>
<dbReference type="NCBIfam" id="TIGR01134">
    <property type="entry name" value="purF"/>
    <property type="match status" value="1"/>
</dbReference>
<dbReference type="InterPro" id="IPR017932">
    <property type="entry name" value="GATase_2_dom"/>
</dbReference>
<dbReference type="InterPro" id="IPR005854">
    <property type="entry name" value="PurF"/>
</dbReference>
<feature type="domain" description="Glutamine amidotransferase type-2" evidence="12">
    <location>
        <begin position="23"/>
        <end position="257"/>
    </location>
</feature>
<dbReference type="InterPro" id="IPR000836">
    <property type="entry name" value="PRTase_dom"/>
</dbReference>
<name>G4M899_9BURK</name>
<keyword evidence="7 10" id="KW-0460">Magnesium</keyword>
<dbReference type="SUPFAM" id="SSF53271">
    <property type="entry name" value="PRTase-like"/>
    <property type="match status" value="1"/>
</dbReference>
<dbReference type="EC" id="2.4.2.14" evidence="7"/>
<evidence type="ECO:0000256" key="3">
    <source>
        <dbReference type="ARBA" id="ARBA00022676"/>
    </source>
</evidence>
<reference evidence="13 14" key="1">
    <citation type="submission" date="2011-09" db="EMBL/GenBank/DDBJ databases">
        <authorList>
            <person name="Carlier A."/>
        </authorList>
    </citation>
    <scope>NUCLEOTIDE SEQUENCE [LARGE SCALE GENOMIC DNA]</scope>
    <source>
        <strain evidence="13 14">UZHbot1</strain>
    </source>
</reference>
<dbReference type="PROSITE" id="PS51278">
    <property type="entry name" value="GATASE_TYPE_2"/>
    <property type="match status" value="1"/>
</dbReference>
<keyword evidence="7 10" id="KW-0479">Metal-binding</keyword>
<comment type="function">
    <text evidence="7">Catalyzes the formation of phosphoribosylamine from phosphoribosylpyrophosphate (PRPP) and glutamine.</text>
</comment>